<evidence type="ECO:0000259" key="4">
    <source>
        <dbReference type="Pfam" id="PF00135"/>
    </source>
</evidence>
<dbReference type="EMBL" id="JACMRX010000001">
    <property type="protein sequence ID" value="KAF7996665.1"/>
    <property type="molecule type" value="Genomic_DNA"/>
</dbReference>
<dbReference type="Gene3D" id="3.40.50.1820">
    <property type="entry name" value="alpha/beta hydrolase"/>
    <property type="match status" value="1"/>
</dbReference>
<dbReference type="InterPro" id="IPR002168">
    <property type="entry name" value="Lipase_GDXG_HIS_AS"/>
</dbReference>
<keyword evidence="2" id="KW-0325">Glycoprotein</keyword>
<evidence type="ECO:0000256" key="2">
    <source>
        <dbReference type="ARBA" id="ARBA00023180"/>
    </source>
</evidence>
<dbReference type="InterPro" id="IPR029058">
    <property type="entry name" value="AB_hydrolase_fold"/>
</dbReference>
<dbReference type="InterPro" id="IPR050309">
    <property type="entry name" value="Type-B_Carboxylest/Lipase"/>
</dbReference>
<dbReference type="InterPro" id="IPR002018">
    <property type="entry name" value="CarbesteraseB"/>
</dbReference>
<protein>
    <recommendedName>
        <fullName evidence="4">Carboxylesterase type B domain-containing protein</fullName>
    </recommendedName>
</protein>
<dbReference type="SUPFAM" id="SSF53474">
    <property type="entry name" value="alpha/beta-Hydrolases"/>
    <property type="match status" value="1"/>
</dbReference>
<dbReference type="PANTHER" id="PTHR11559">
    <property type="entry name" value="CARBOXYLESTERASE"/>
    <property type="match status" value="1"/>
</dbReference>
<keyword evidence="6" id="KW-1185">Reference proteome</keyword>
<dbReference type="PROSITE" id="PS00941">
    <property type="entry name" value="CARBOXYLESTERASE_B_2"/>
    <property type="match status" value="1"/>
</dbReference>
<evidence type="ECO:0000256" key="1">
    <source>
        <dbReference type="ARBA" id="ARBA00010515"/>
    </source>
</evidence>
<feature type="signal peptide" evidence="3">
    <location>
        <begin position="1"/>
        <end position="21"/>
    </location>
</feature>
<comment type="caution">
    <text evidence="5">The sequence shown here is derived from an EMBL/GenBank/DDBJ whole genome shotgun (WGS) entry which is preliminary data.</text>
</comment>
<sequence>MAAKLLALIILMISLSSYVTSATTSELEINTNDGWIRGTIMKSNNSRDIRGFLGIPYAHPPIGNFRFKPPQDVTPWSKRNTIYDATKDAPMCTQVDILSGQEKATGQEDCLYLNVFTPSLTDKKLKLPVMVYFHGGGFVTGSSNSFFYGPKYFLDHDVVLVTANYRDLSSPGNMGLKDQNKVLKWISNNIHKFNGNENSVTIFGQSAGGASVNYHMISPLSQGLFHRAISQSGTAFAPWAFMKTKHAVKNYQTLASHFNCTSINTIDTVNCLKTKKATEIIEADKIYRIWDFDPPVPFRPVIEQNHEGAFITDEPRNLNSSRVRWLIGTLFGRSDSRYKELNTKWNDIAQHTLFYDDLFNEKSRVNVTSRIRKFYFDNKPIDSTTLLNVTNLYSDVWFNNGNRQAIRDLLRKNIIFQYRFAYKGSSSLSSIFAVGDQTDYGICHCDDLLYLFPIRDIGYFKKSSLDNEMVNVMTKFWVNFATYGNPTPNLTQEIPVEWQPVSTDALEYFLIEGPRNFSMSKNLDYERSKFWQTILKN</sequence>
<organism evidence="5 6">
    <name type="scientific">Aphidius gifuensis</name>
    <name type="common">Parasitoid wasp</name>
    <dbReference type="NCBI Taxonomy" id="684658"/>
    <lineage>
        <taxon>Eukaryota</taxon>
        <taxon>Metazoa</taxon>
        <taxon>Ecdysozoa</taxon>
        <taxon>Arthropoda</taxon>
        <taxon>Hexapoda</taxon>
        <taxon>Insecta</taxon>
        <taxon>Pterygota</taxon>
        <taxon>Neoptera</taxon>
        <taxon>Endopterygota</taxon>
        <taxon>Hymenoptera</taxon>
        <taxon>Apocrita</taxon>
        <taxon>Ichneumonoidea</taxon>
        <taxon>Braconidae</taxon>
        <taxon>Aphidiinae</taxon>
        <taxon>Aphidius</taxon>
    </lineage>
</organism>
<evidence type="ECO:0000313" key="6">
    <source>
        <dbReference type="Proteomes" id="UP000639338"/>
    </source>
</evidence>
<keyword evidence="3" id="KW-0732">Signal</keyword>
<dbReference type="AlphaFoldDB" id="A0A835CXJ7"/>
<comment type="similarity">
    <text evidence="1">Belongs to the 'GDXG' lipolytic enzyme family.</text>
</comment>
<proteinExistence type="inferred from homology"/>
<dbReference type="Pfam" id="PF00135">
    <property type="entry name" value="COesterase"/>
    <property type="match status" value="1"/>
</dbReference>
<feature type="chain" id="PRO_5032540592" description="Carboxylesterase type B domain-containing protein" evidence="3">
    <location>
        <begin position="22"/>
        <end position="537"/>
    </location>
</feature>
<accession>A0A835CXJ7</accession>
<reference evidence="5 6" key="1">
    <citation type="submission" date="2020-08" db="EMBL/GenBank/DDBJ databases">
        <title>Aphidius gifuensis genome sequencing and assembly.</title>
        <authorList>
            <person name="Du Z."/>
        </authorList>
    </citation>
    <scope>NUCLEOTIDE SEQUENCE [LARGE SCALE GENOMIC DNA]</scope>
    <source>
        <strain evidence="5">YNYX2018</strain>
        <tissue evidence="5">Adults</tissue>
    </source>
</reference>
<evidence type="ECO:0000313" key="5">
    <source>
        <dbReference type="EMBL" id="KAF7996665.1"/>
    </source>
</evidence>
<dbReference type="Proteomes" id="UP000639338">
    <property type="component" value="Unassembled WGS sequence"/>
</dbReference>
<evidence type="ECO:0000256" key="3">
    <source>
        <dbReference type="SAM" id="SignalP"/>
    </source>
</evidence>
<dbReference type="InterPro" id="IPR019819">
    <property type="entry name" value="Carboxylesterase_B_CS"/>
</dbReference>
<dbReference type="OrthoDB" id="19653at2759"/>
<dbReference type="PROSITE" id="PS01173">
    <property type="entry name" value="LIPASE_GDXG_HIS"/>
    <property type="match status" value="1"/>
</dbReference>
<feature type="domain" description="Carboxylesterase type B" evidence="4">
    <location>
        <begin position="27"/>
        <end position="531"/>
    </location>
</feature>
<gene>
    <name evidence="5" type="ORF">HCN44_002311</name>
</gene>
<dbReference type="GO" id="GO:0016787">
    <property type="term" value="F:hydrolase activity"/>
    <property type="evidence" value="ECO:0007669"/>
    <property type="project" value="InterPro"/>
</dbReference>
<name>A0A835CXJ7_APHGI</name>